<sequence>MRQLVPDPTKKLYRWLLYLLHYGHSISGTLNAPSTTPILEVIRKNTGLSCAITASNNRNETNSRWLIKYTLGLMDVDALSDFVFGELYIPLTVANAPNQPIQLLHSWTFNKGVYNALKDFALDFFRAFWSDDYTYDRSNNTRSLQIDTQHKLIEIVSQSKLSNPAEKQTSRSSYGYEYTQTGFTDITTCSQKIALTVNENNATFTWNISFVAKTEKATVNMAIFFTNQTAQADAAFEKFLLPSPED</sequence>
<accession>A0A816G6L5</accession>
<evidence type="ECO:0000313" key="2">
    <source>
        <dbReference type="Proteomes" id="UP000663828"/>
    </source>
</evidence>
<organism evidence="1 2">
    <name type="scientific">Adineta ricciae</name>
    <name type="common">Rotifer</name>
    <dbReference type="NCBI Taxonomy" id="249248"/>
    <lineage>
        <taxon>Eukaryota</taxon>
        <taxon>Metazoa</taxon>
        <taxon>Spiralia</taxon>
        <taxon>Gnathifera</taxon>
        <taxon>Rotifera</taxon>
        <taxon>Eurotatoria</taxon>
        <taxon>Bdelloidea</taxon>
        <taxon>Adinetida</taxon>
        <taxon>Adinetidae</taxon>
        <taxon>Adineta</taxon>
    </lineage>
</organism>
<gene>
    <name evidence="1" type="ORF">XAT740_LOCUS58458</name>
</gene>
<comment type="caution">
    <text evidence="1">The sequence shown here is derived from an EMBL/GenBank/DDBJ whole genome shotgun (WGS) entry which is preliminary data.</text>
</comment>
<dbReference type="EMBL" id="CAJNOR010012803">
    <property type="protein sequence ID" value="CAF1669825.1"/>
    <property type="molecule type" value="Genomic_DNA"/>
</dbReference>
<keyword evidence="2" id="KW-1185">Reference proteome</keyword>
<protein>
    <submittedName>
        <fullName evidence="1">Uncharacterized protein</fullName>
    </submittedName>
</protein>
<evidence type="ECO:0000313" key="1">
    <source>
        <dbReference type="EMBL" id="CAF1669825.1"/>
    </source>
</evidence>
<proteinExistence type="predicted"/>
<dbReference type="Proteomes" id="UP000663828">
    <property type="component" value="Unassembled WGS sequence"/>
</dbReference>
<name>A0A816G6L5_ADIRI</name>
<dbReference type="AlphaFoldDB" id="A0A816G6L5"/>
<reference evidence="1" key="1">
    <citation type="submission" date="2021-02" db="EMBL/GenBank/DDBJ databases">
        <authorList>
            <person name="Nowell W R."/>
        </authorList>
    </citation>
    <scope>NUCLEOTIDE SEQUENCE</scope>
</reference>